<organism evidence="11 12">
    <name type="scientific">Nannochloropsis gaditana</name>
    <dbReference type="NCBI Taxonomy" id="72520"/>
    <lineage>
        <taxon>Eukaryota</taxon>
        <taxon>Sar</taxon>
        <taxon>Stramenopiles</taxon>
        <taxon>Ochrophyta</taxon>
        <taxon>Eustigmatophyceae</taxon>
        <taxon>Eustigmatales</taxon>
        <taxon>Monodopsidaceae</taxon>
        <taxon>Nannochloropsis</taxon>
    </lineage>
</organism>
<evidence type="ECO:0000256" key="2">
    <source>
        <dbReference type="ARBA" id="ARBA00006013"/>
    </source>
</evidence>
<dbReference type="InterPro" id="IPR006115">
    <property type="entry name" value="6PGDH_NADP-bd"/>
</dbReference>
<dbReference type="InterPro" id="IPR008927">
    <property type="entry name" value="6-PGluconate_DH-like_C_sf"/>
</dbReference>
<accession>W7TLP3</accession>
<comment type="caution">
    <text evidence="11">The sequence shown here is derived from an EMBL/GenBank/DDBJ whole genome shotgun (WGS) entry which is preliminary data.</text>
</comment>
<dbReference type="InterPro" id="IPR029154">
    <property type="entry name" value="HIBADH-like_NADP-bd"/>
</dbReference>
<dbReference type="InterPro" id="IPR002204">
    <property type="entry name" value="3-OH-isobutyrate_DH-rel_CS"/>
</dbReference>
<dbReference type="Gene3D" id="3.40.50.720">
    <property type="entry name" value="NAD(P)-binding Rossmann-like Domain"/>
    <property type="match status" value="1"/>
</dbReference>
<dbReference type="PANTHER" id="PTHR22981:SF7">
    <property type="entry name" value="3-HYDROXYISOBUTYRATE DEHYDROGENASE, MITOCHONDRIAL"/>
    <property type="match status" value="1"/>
</dbReference>
<sequence>MLLRSPTKLVRHGLVLRSSLFSSFDADWRQRHCSTTTETMDKGGVTLGFLGLGQMGSRMASNLLDKTDLPVVIYDTNPKSMSSLEAKGARVAASGEEVARQAHVIMTMLPATQHVQAVFGDIIIPHARKGTLLIDGSTIDPTASKALAARAKTMGLDMVDAPVSGGVGGAEAGTLTFMVGGDVQCVKKAEVSMLRHMGKKVVHCGPVGTGAIAKICNNLILGINMVGVAEAMRLGVALGMDPHILNGVVNASSGRSWVTETYNPCPTVVPSAPSSHDYQGGFASKLMQKDLGIAGDAAKVVGVPLPLGAAAQQLYTLMQVNDLGNKDFSSVYRFLEGARGSDSSKNETGGKRE</sequence>
<evidence type="ECO:0000256" key="1">
    <source>
        <dbReference type="ARBA" id="ARBA00005109"/>
    </source>
</evidence>
<evidence type="ECO:0000256" key="3">
    <source>
        <dbReference type="ARBA" id="ARBA00012991"/>
    </source>
</evidence>
<name>W7TLP3_9STRA</name>
<keyword evidence="6 8" id="KW-0520">NAD</keyword>
<evidence type="ECO:0000259" key="9">
    <source>
        <dbReference type="Pfam" id="PF03446"/>
    </source>
</evidence>
<dbReference type="InterPro" id="IPR036291">
    <property type="entry name" value="NAD(P)-bd_dom_sf"/>
</dbReference>
<gene>
    <name evidence="11" type="ORF">Naga_100008g119</name>
</gene>
<feature type="domain" description="3-hydroxyisobutyrate dehydrogenase-like NAD-binding" evidence="10">
    <location>
        <begin position="208"/>
        <end position="335"/>
    </location>
</feature>
<dbReference type="Pfam" id="PF14833">
    <property type="entry name" value="NAD_binding_11"/>
    <property type="match status" value="1"/>
</dbReference>
<dbReference type="FunFam" id="1.10.1040.10:FF:000006">
    <property type="entry name" value="3-hydroxyisobutyrate dehydrogenase"/>
    <property type="match status" value="1"/>
</dbReference>
<feature type="domain" description="6-phosphogluconate dehydrogenase NADP-binding" evidence="9">
    <location>
        <begin position="47"/>
        <end position="205"/>
    </location>
</feature>
<evidence type="ECO:0000256" key="5">
    <source>
        <dbReference type="ARBA" id="ARBA00023002"/>
    </source>
</evidence>
<dbReference type="InterPro" id="IPR011548">
    <property type="entry name" value="HIBADH"/>
</dbReference>
<dbReference type="GO" id="GO:0005739">
    <property type="term" value="C:mitochondrion"/>
    <property type="evidence" value="ECO:0007669"/>
    <property type="project" value="TreeGrafter"/>
</dbReference>
<dbReference type="GO" id="GO:0050661">
    <property type="term" value="F:NADP binding"/>
    <property type="evidence" value="ECO:0007669"/>
    <property type="project" value="InterPro"/>
</dbReference>
<evidence type="ECO:0000256" key="7">
    <source>
        <dbReference type="ARBA" id="ARBA00049197"/>
    </source>
</evidence>
<dbReference type="GO" id="GO:0051287">
    <property type="term" value="F:NAD binding"/>
    <property type="evidence" value="ECO:0007669"/>
    <property type="project" value="InterPro"/>
</dbReference>
<dbReference type="SUPFAM" id="SSF51735">
    <property type="entry name" value="NAD(P)-binding Rossmann-fold domains"/>
    <property type="match status" value="1"/>
</dbReference>
<dbReference type="SUPFAM" id="SSF48179">
    <property type="entry name" value="6-phosphogluconate dehydrogenase C-terminal domain-like"/>
    <property type="match status" value="1"/>
</dbReference>
<protein>
    <recommendedName>
        <fullName evidence="3 8">3-hydroxyisobutyrate dehydrogenase</fullName>
        <shortName evidence="8">HIBADH</shortName>
        <ecNumber evidence="3 8">1.1.1.31</ecNumber>
    </recommendedName>
</protein>
<evidence type="ECO:0000313" key="11">
    <source>
        <dbReference type="EMBL" id="EWM27995.1"/>
    </source>
</evidence>
<evidence type="ECO:0000256" key="4">
    <source>
        <dbReference type="ARBA" id="ARBA00022456"/>
    </source>
</evidence>
<dbReference type="GO" id="GO:0008442">
    <property type="term" value="F:3-hydroxyisobutyrate dehydrogenase activity"/>
    <property type="evidence" value="ECO:0007669"/>
    <property type="project" value="UniProtKB-EC"/>
</dbReference>
<evidence type="ECO:0000256" key="6">
    <source>
        <dbReference type="ARBA" id="ARBA00023027"/>
    </source>
</evidence>
<dbReference type="InterPro" id="IPR013328">
    <property type="entry name" value="6PGD_dom2"/>
</dbReference>
<keyword evidence="5 8" id="KW-0560">Oxidoreductase</keyword>
<comment type="pathway">
    <text evidence="1 8">Amino-acid degradation; L-valine degradation.</text>
</comment>
<dbReference type="Pfam" id="PF03446">
    <property type="entry name" value="NAD_binding_2"/>
    <property type="match status" value="1"/>
</dbReference>
<evidence type="ECO:0000256" key="8">
    <source>
        <dbReference type="RuleBase" id="RU910714"/>
    </source>
</evidence>
<dbReference type="Gene3D" id="1.10.1040.10">
    <property type="entry name" value="N-(1-d-carboxylethyl)-l-norvaline Dehydrogenase, domain 2"/>
    <property type="match status" value="1"/>
</dbReference>
<comment type="similarity">
    <text evidence="2">Belongs to the HIBADH-related family. 3-hydroxyisobutyrate dehydrogenase subfamily.</text>
</comment>
<evidence type="ECO:0000313" key="12">
    <source>
        <dbReference type="Proteomes" id="UP000019335"/>
    </source>
</evidence>
<keyword evidence="12" id="KW-1185">Reference proteome</keyword>
<dbReference type="NCBIfam" id="TIGR01692">
    <property type="entry name" value="HIBADH"/>
    <property type="match status" value="1"/>
</dbReference>
<dbReference type="EC" id="1.1.1.31" evidence="3 8"/>
<evidence type="ECO:0000259" key="10">
    <source>
        <dbReference type="Pfam" id="PF14833"/>
    </source>
</evidence>
<keyword evidence="4 8" id="KW-0101">Branched-chain amino acid catabolism</keyword>
<proteinExistence type="inferred from homology"/>
<comment type="catalytic activity">
    <reaction evidence="7 8">
        <text>3-hydroxy-2-methylpropanoate + NAD(+) = 2-methyl-3-oxopropanoate + NADH + H(+)</text>
        <dbReference type="Rhea" id="RHEA:17681"/>
        <dbReference type="ChEBI" id="CHEBI:11805"/>
        <dbReference type="ChEBI" id="CHEBI:15378"/>
        <dbReference type="ChEBI" id="CHEBI:57540"/>
        <dbReference type="ChEBI" id="CHEBI:57700"/>
        <dbReference type="ChEBI" id="CHEBI:57945"/>
        <dbReference type="EC" id="1.1.1.31"/>
    </reaction>
</comment>
<dbReference type="EMBL" id="AZIL01000356">
    <property type="protein sequence ID" value="EWM27995.1"/>
    <property type="molecule type" value="Genomic_DNA"/>
</dbReference>
<dbReference type="PANTHER" id="PTHR22981">
    <property type="entry name" value="3-HYDROXYISOBUTYRATE DEHYDROGENASE-RELATED"/>
    <property type="match status" value="1"/>
</dbReference>
<dbReference type="OrthoDB" id="435038at2759"/>
<dbReference type="GO" id="GO:0006574">
    <property type="term" value="P:L-valine catabolic process"/>
    <property type="evidence" value="ECO:0007669"/>
    <property type="project" value="UniProtKB-UniPathway"/>
</dbReference>
<reference evidence="11 12" key="1">
    <citation type="journal article" date="2014" name="Mol. Plant">
        <title>Chromosome Scale Genome Assembly and Transcriptome Profiling of Nannochloropsis gaditana in Nitrogen Depletion.</title>
        <authorList>
            <person name="Corteggiani Carpinelli E."/>
            <person name="Telatin A."/>
            <person name="Vitulo N."/>
            <person name="Forcato C."/>
            <person name="D'Angelo M."/>
            <person name="Schiavon R."/>
            <person name="Vezzi A."/>
            <person name="Giacometti G.M."/>
            <person name="Morosinotto T."/>
            <person name="Valle G."/>
        </authorList>
    </citation>
    <scope>NUCLEOTIDE SEQUENCE [LARGE SCALE GENOMIC DNA]</scope>
    <source>
        <strain evidence="11 12">B-31</strain>
    </source>
</reference>
<dbReference type="Proteomes" id="UP000019335">
    <property type="component" value="Chromosome 5"/>
</dbReference>
<dbReference type="AlphaFoldDB" id="W7TLP3"/>
<dbReference type="UniPathway" id="UPA00362"/>
<dbReference type="PROSITE" id="PS00895">
    <property type="entry name" value="3_HYDROXYISOBUT_DH"/>
    <property type="match status" value="1"/>
</dbReference>